<feature type="transmembrane region" description="Helical" evidence="1">
    <location>
        <begin position="12"/>
        <end position="30"/>
    </location>
</feature>
<dbReference type="Gene3D" id="1.20.1640.10">
    <property type="entry name" value="Multidrug efflux transporter AcrB transmembrane domain"/>
    <property type="match status" value="2"/>
</dbReference>
<proteinExistence type="predicted"/>
<feature type="transmembrane region" description="Helical" evidence="1">
    <location>
        <begin position="522"/>
        <end position="541"/>
    </location>
</feature>
<dbReference type="OrthoDB" id="9798415at2"/>
<feature type="transmembrane region" description="Helical" evidence="1">
    <location>
        <begin position="971"/>
        <end position="996"/>
    </location>
</feature>
<dbReference type="Gene3D" id="3.30.70.1320">
    <property type="entry name" value="Multidrug efflux transporter AcrB pore domain like"/>
    <property type="match status" value="1"/>
</dbReference>
<dbReference type="PRINTS" id="PR00702">
    <property type="entry name" value="ACRIFLAVINRP"/>
</dbReference>
<sequence>MLRFLLQRPIAITMCLIVSAAISIVAFWQLPVSLLPAIDVPEITISVKSPNSSAQEIEQNILKTIRENMLSLNGLKAAESIAQDETGRVSLHFEYGTNMTLSYIEANEKIDRLTPQLPQNLERPIVIKSSTADLPIVRIQVSPKNENDILQLSELTSKVLKRRLEQLAGVGLVDINGTVKRVIRIAPNYEVLKSLNLSESTIAQTIENANLDLGSVSVKDGNYRYFLKLSAKVTNPEDVENLPILLPEEKGVIKLKNVANIYYEAEKPLGFHLYGSQQGLVITVHKQMQAKMPELMPVLYKVVEQFKADYPQFEFDVTQDQSLLLTLSINNLSQSLLWGGLFAFAVLFLFMRGWREPLIMGIVLPVSLLLAFSLFYAFNISLNIISLSGLALGLGMLVDNSIVVIDNIMMKRKEGCDLLDSCVVGTQEVIVPLLSSALTNMAVFIPLIYMSGITGALFFDQALSIAAILSVSILCTFIVVPLIYILFFKNRKSELQADSFFFEKMKDAYERSFLFIWQHKKLSLLLMSMLIPIAVALLFLLPKQGFPEIERTETIIEINWNEPIDAVENKQRTIKFIDYCTEFTKQAEADIGHQQFLLSTENYSVQHALVYLAYHNANDKIKSDPRFIEYFLTNYPLAKIKVSAAPNSFEQLFQTSRPVLEARFRDNEKTIQLSEDQVNDLLQITEAKAIAVKGKGLETETMAYIYIDFDKLKLYQLNYQDVIRQLKIAFGEYQITDFKSFGDVTPVLFSQYNIDFESALRAIEIKSVSGINYPLKDFVTYEFKDSFKNITADAAGVYQSISLSNFDDPSVLEPIFTTFAKQQNLVVDLTGTWFETKENLSSLILILLVSVLLMYFILTAEFESLKQPFLVMLTFPLGFAGSLMLLWISGGSLNIMSGIGMIVVLGILDNDAILKIDRINKLRETLPLEKAIKQAGLDRLKPIVMNTCTNVLAITPIIFSSGIGADLQRPIAITTIGGLIVGTFTALYFVPLLYWFSSSKKNKALQ</sequence>
<feature type="transmembrane region" description="Helical" evidence="1">
    <location>
        <begin position="895"/>
        <end position="914"/>
    </location>
</feature>
<feature type="transmembrane region" description="Helical" evidence="1">
    <location>
        <begin position="332"/>
        <end position="351"/>
    </location>
</feature>
<dbReference type="PANTHER" id="PTHR32063:SF0">
    <property type="entry name" value="SWARMING MOTILITY PROTEIN SWRC"/>
    <property type="match status" value="1"/>
</dbReference>
<feature type="transmembrane region" description="Helical" evidence="1">
    <location>
        <begin position="384"/>
        <end position="405"/>
    </location>
</feature>
<dbReference type="AlphaFoldDB" id="A0A401U7L3"/>
<dbReference type="SUPFAM" id="SSF82866">
    <property type="entry name" value="Multidrug efflux transporter AcrB transmembrane domain"/>
    <property type="match status" value="2"/>
</dbReference>
<dbReference type="InterPro" id="IPR027463">
    <property type="entry name" value="AcrB_DN_DC_subdom"/>
</dbReference>
<name>A0A401U7L3_9BACT</name>
<evidence type="ECO:0000313" key="3">
    <source>
        <dbReference type="Proteomes" id="UP000288227"/>
    </source>
</evidence>
<dbReference type="GO" id="GO:0005886">
    <property type="term" value="C:plasma membrane"/>
    <property type="evidence" value="ECO:0007669"/>
    <property type="project" value="TreeGrafter"/>
</dbReference>
<feature type="transmembrane region" description="Helical" evidence="1">
    <location>
        <begin position="437"/>
        <end position="459"/>
    </location>
</feature>
<dbReference type="Proteomes" id="UP000288227">
    <property type="component" value="Unassembled WGS sequence"/>
</dbReference>
<dbReference type="Gene3D" id="3.30.2090.10">
    <property type="entry name" value="Multidrug efflux transporter AcrB TolC docking domain, DN and DC subdomains"/>
    <property type="match status" value="2"/>
</dbReference>
<dbReference type="EMBL" id="BHXQ01000002">
    <property type="protein sequence ID" value="GCC50878.1"/>
    <property type="molecule type" value="Genomic_DNA"/>
</dbReference>
<dbReference type="SUPFAM" id="SSF82693">
    <property type="entry name" value="Multidrug efflux transporter AcrB pore domain, PN1, PN2, PC1 and PC2 subdomains"/>
    <property type="match status" value="2"/>
</dbReference>
<dbReference type="Pfam" id="PF00873">
    <property type="entry name" value="ACR_tran"/>
    <property type="match status" value="1"/>
</dbReference>
<keyword evidence="3" id="KW-1185">Reference proteome</keyword>
<keyword evidence="1" id="KW-0812">Transmembrane</keyword>
<comment type="caution">
    <text evidence="2">The sequence shown here is derived from an EMBL/GenBank/DDBJ whole genome shotgun (WGS) entry which is preliminary data.</text>
</comment>
<dbReference type="RefSeq" id="WP_127121536.1">
    <property type="nucleotide sequence ID" value="NZ_BHXQ01000002.1"/>
</dbReference>
<accession>A0A401U7L3</accession>
<evidence type="ECO:0000313" key="2">
    <source>
        <dbReference type="EMBL" id="GCC50878.1"/>
    </source>
</evidence>
<feature type="transmembrane region" description="Helical" evidence="1">
    <location>
        <begin position="840"/>
        <end position="858"/>
    </location>
</feature>
<dbReference type="Gene3D" id="3.30.70.1430">
    <property type="entry name" value="Multidrug efflux transporter AcrB pore domain"/>
    <property type="match status" value="2"/>
</dbReference>
<evidence type="ECO:0000256" key="1">
    <source>
        <dbReference type="SAM" id="Phobius"/>
    </source>
</evidence>
<keyword evidence="1" id="KW-1133">Transmembrane helix</keyword>
<feature type="transmembrane region" description="Helical" evidence="1">
    <location>
        <begin position="358"/>
        <end position="378"/>
    </location>
</feature>
<protein>
    <submittedName>
        <fullName evidence="2">AcrB/AcrD/AcrF family protein</fullName>
    </submittedName>
</protein>
<keyword evidence="1" id="KW-0472">Membrane</keyword>
<dbReference type="GO" id="GO:0042910">
    <property type="term" value="F:xenobiotic transmembrane transporter activity"/>
    <property type="evidence" value="ECO:0007669"/>
    <property type="project" value="TreeGrafter"/>
</dbReference>
<dbReference type="PANTHER" id="PTHR32063">
    <property type="match status" value="1"/>
</dbReference>
<dbReference type="SUPFAM" id="SSF82714">
    <property type="entry name" value="Multidrug efflux transporter AcrB TolC docking domain, DN and DC subdomains"/>
    <property type="match status" value="2"/>
</dbReference>
<reference evidence="2 3" key="1">
    <citation type="submission" date="2018-11" db="EMBL/GenBank/DDBJ databases">
        <title>Chryseotalea sanarue gen. nov., sp., nov., a member of the family Cytophagaceae, isolated from a brackish lake in Hamamatsu Japan.</title>
        <authorList>
            <person name="Maejima Y."/>
            <person name="Iino T."/>
            <person name="Muraguchi Y."/>
            <person name="Fukuda K."/>
            <person name="Ohkuma M."/>
            <person name="Moriuchi R."/>
            <person name="Dohra H."/>
            <person name="Kimbara K."/>
            <person name="Shintani M."/>
        </authorList>
    </citation>
    <scope>NUCLEOTIDE SEQUENCE [LARGE SCALE GENOMIC DNA]</scope>
    <source>
        <strain evidence="2 3">Ys</strain>
    </source>
</reference>
<organism evidence="2 3">
    <name type="scientific">Chryseotalea sanaruensis</name>
    <dbReference type="NCBI Taxonomy" id="2482724"/>
    <lineage>
        <taxon>Bacteria</taxon>
        <taxon>Pseudomonadati</taxon>
        <taxon>Bacteroidota</taxon>
        <taxon>Cytophagia</taxon>
        <taxon>Cytophagales</taxon>
        <taxon>Chryseotaleaceae</taxon>
        <taxon>Chryseotalea</taxon>
    </lineage>
</organism>
<dbReference type="Gene3D" id="3.30.70.1440">
    <property type="entry name" value="Multidrug efflux transporter AcrB pore domain"/>
    <property type="match status" value="1"/>
</dbReference>
<gene>
    <name evidence="2" type="ORF">SanaruYs_10970</name>
</gene>
<feature type="transmembrane region" description="Helical" evidence="1">
    <location>
        <begin position="465"/>
        <end position="487"/>
    </location>
</feature>
<dbReference type="InterPro" id="IPR001036">
    <property type="entry name" value="Acrflvin-R"/>
</dbReference>
<feature type="transmembrane region" description="Helical" evidence="1">
    <location>
        <begin position="943"/>
        <end position="965"/>
    </location>
</feature>